<evidence type="ECO:0000313" key="3">
    <source>
        <dbReference type="Proteomes" id="UP001307849"/>
    </source>
</evidence>
<protein>
    <submittedName>
        <fullName evidence="2">Uncharacterized protein</fullName>
    </submittedName>
</protein>
<feature type="compositionally biased region" description="Polar residues" evidence="1">
    <location>
        <begin position="455"/>
        <end position="465"/>
    </location>
</feature>
<feature type="region of interest" description="Disordered" evidence="1">
    <location>
        <begin position="453"/>
        <end position="475"/>
    </location>
</feature>
<proteinExistence type="predicted"/>
<accession>A0AAN8N3B3</accession>
<evidence type="ECO:0000256" key="1">
    <source>
        <dbReference type="SAM" id="MobiDB-lite"/>
    </source>
</evidence>
<dbReference type="Proteomes" id="UP001307849">
    <property type="component" value="Unassembled WGS sequence"/>
</dbReference>
<evidence type="ECO:0000313" key="2">
    <source>
        <dbReference type="EMBL" id="KAK6499545.1"/>
    </source>
</evidence>
<feature type="region of interest" description="Disordered" evidence="1">
    <location>
        <begin position="111"/>
        <end position="133"/>
    </location>
</feature>
<keyword evidence="3" id="KW-1185">Reference proteome</keyword>
<organism evidence="2 3">
    <name type="scientific">Arthrobotrys conoides</name>
    <dbReference type="NCBI Taxonomy" id="74498"/>
    <lineage>
        <taxon>Eukaryota</taxon>
        <taxon>Fungi</taxon>
        <taxon>Dikarya</taxon>
        <taxon>Ascomycota</taxon>
        <taxon>Pezizomycotina</taxon>
        <taxon>Orbiliomycetes</taxon>
        <taxon>Orbiliales</taxon>
        <taxon>Orbiliaceae</taxon>
        <taxon>Arthrobotrys</taxon>
    </lineage>
</organism>
<gene>
    <name evidence="2" type="ORF">TWF506_004174</name>
</gene>
<dbReference type="EMBL" id="JAVHJM010000013">
    <property type="protein sequence ID" value="KAK6499545.1"/>
    <property type="molecule type" value="Genomic_DNA"/>
</dbReference>
<reference evidence="2 3" key="1">
    <citation type="submission" date="2019-10" db="EMBL/GenBank/DDBJ databases">
        <authorList>
            <person name="Palmer J.M."/>
        </authorList>
    </citation>
    <scope>NUCLEOTIDE SEQUENCE [LARGE SCALE GENOMIC DNA]</scope>
    <source>
        <strain evidence="2 3">TWF506</strain>
    </source>
</reference>
<sequence length="1471" mass="165008">MDGPVVCVPLSVDTFVLNPALFASDRKSKICPLNLPDYSGLRYGSLLKADVIPSVRLHAASPAEVNTRITDVSGTGKPRADRMGVYLHWVLPRGFRTGIAASYSARGEYEQQRVESGFPENGENSDNNGEPEFRPVPDRWFVFRYIANATLSSDGTAATEVEAPVLRSFVVESNSIREIEDFGPTEDVETEATPFLDPAKPTGKQGTTFLGQKFDLEDWDPNRHPNRGRYSPLTVISSSNSLFPDFQPHNAHVFSLHDDLTYTAKDGTLKTLHSATVSYLIFGFHADQRQDPFYFDKALEGKFTAPSHKTILEKCFMELQNPNTTFATDWIKKQAAESRLICHGAVHDVAWSFSAVPKTVPAENLAQVFEDEHPVALGTDVMDAVEAYLDSYQGTDDQDGDGSNTMADITSLLRKSKNDVHACREEAKELFRNRFKPTAGGVVWRFGGSGESGAADTTGQSQAVNSLGLPVSGGDKAKPTDLEKEAIHELNVTQHYMDACVRHRNQLQFLLFCEWWKYRAEQETVFSSSMMIEEQAEKRARVAEIKNTVRGLMYELRLLGIGDIDKTFVGGKLLKLKNQIRSNPLTSSKLKETLQATFYARKDPAVVVVGVENPWPKDFSKSNLKVRLSNDLPLNDPRNGETSFTKWTGLAKGNMGNISGFVQLLDGIVKQNPECLDKLREIAIPAKKRWIEAWKRLHFENLIKKAPPALTKTLGSLFAEWIFFTSNSYHDFNPEAEFKYFRKPRPSAPSQDVTIKWGDTQGWFPLFIEWEAEYYHVPFDKWSLKKEMDGTIIYAINDGLNLHEVKGIKSDRRVVGGRSLLLPQATETIENQIRRLFENAKKGEEVDEETQKRILRDISELPLLSSKLDGLTDHLLTLVGGAHVSPYKGDIEPSDVEISVEGVFDDDVINYLTTATFDVTPYGRYLDFQRVRTASKERRFPFKPVTHGQARLTKFNIVDKFGQAVCALPTERGKEFIPLLPHTSKSLSCQANSLTGPHFANTALQDPEGQCQFVQLSPSINQDSRINACFVLRDAGKREENTDPKSINYWINRMFSDRQTSWRPCGEWDNPIWGWLLVNYRDGGLQIYEGDGTFRAEALLREDKVFWRPKGAAIFFGDDDAEGDGSDDEDDEHRTASTQLDFLLRRLKHHIYLQTLMEVVKEALQVLKPVPGSYADQLPAILGRPLALVNTGWSLELATAPMTDQSYQPETKSKATQPTLLEYEFDLKIGDKNNSSDGVIGYFFEHAPNTPKHSKSDASDPYNMDYDSICTDFLDPIHPPALLQHVEHLTCVSSMPKMRPYHINPTHHNPQDFRYLHDNMLQVFAMIIDPFSTITGYSGILPPKQLQLPPWTVEDAMKKMKPMIRVGPVLIPGALPDTSEMQIANLGKPAAASSGQTQDNATEAAAGIPAHIPSDGDWIWLQPKPTGTDSDEVEYVEMPLTQYQTGYIPMEGPHTAIEGFLQLKSLSKKKE</sequence>
<comment type="caution">
    <text evidence="2">The sequence shown here is derived from an EMBL/GenBank/DDBJ whole genome shotgun (WGS) entry which is preliminary data.</text>
</comment>
<name>A0AAN8N3B3_9PEZI</name>